<dbReference type="GO" id="GO:0032259">
    <property type="term" value="P:methylation"/>
    <property type="evidence" value="ECO:0007669"/>
    <property type="project" value="UniProtKB-KW"/>
</dbReference>
<evidence type="ECO:0000256" key="3">
    <source>
        <dbReference type="ARBA" id="ARBA00022691"/>
    </source>
</evidence>
<feature type="domain" description="O-methyltransferase dimerisation" evidence="6">
    <location>
        <begin position="20"/>
        <end position="117"/>
    </location>
</feature>
<dbReference type="GO" id="GO:0008171">
    <property type="term" value="F:O-methyltransferase activity"/>
    <property type="evidence" value="ECO:0007669"/>
    <property type="project" value="InterPro"/>
</dbReference>
<organism evidence="7 8">
    <name type="scientific">Panicum virgatum</name>
    <name type="common">Blackwell switchgrass</name>
    <dbReference type="NCBI Taxonomy" id="38727"/>
    <lineage>
        <taxon>Eukaryota</taxon>
        <taxon>Viridiplantae</taxon>
        <taxon>Streptophyta</taxon>
        <taxon>Embryophyta</taxon>
        <taxon>Tracheophyta</taxon>
        <taxon>Spermatophyta</taxon>
        <taxon>Magnoliopsida</taxon>
        <taxon>Liliopsida</taxon>
        <taxon>Poales</taxon>
        <taxon>Poaceae</taxon>
        <taxon>PACMAD clade</taxon>
        <taxon>Panicoideae</taxon>
        <taxon>Panicodae</taxon>
        <taxon>Paniceae</taxon>
        <taxon>Panicinae</taxon>
        <taxon>Panicum</taxon>
        <taxon>Panicum sect. Hiantes</taxon>
    </lineage>
</organism>
<sequence length="388" mass="42130">MALLAEYSSQELLQAELQLWHQSLGFFKSVALAVALDLRVADAVHRLGGAATLPQILAEAGVSPCRLRDLRRVMRALTVSGIFSVHRPGEAPPAAEHARHDDAAVYKLTAASRLLVRDKSSTAGVGGQLPPFLTVQLLLGPCRESPVSRGMRAWFRQKEDHHHQQQQQPAGAGLSPFALAYGGQTVWERAERDAGRFRFDDAMASDTAFLMPIVLRECGEVFRGLASLVDVAGGLGGATAAVAAAFPDLKCTVLDLPQVVAKAPSGADVRYVAGDMFESIPPANAVFLKWILHDWGDNECVKILKNCKQAIPPRDAGGKVIIIDMVVGSGPSDVKHVETQVLFDLLIMNINGVERDEQEWKKIFVEAGFEDYKIIPVLGVRSIIELYP</sequence>
<dbReference type="AlphaFoldDB" id="A0A8T0MSW3"/>
<feature type="active site" description="Proton acceptor" evidence="4">
    <location>
        <position position="293"/>
    </location>
</feature>
<evidence type="ECO:0000256" key="4">
    <source>
        <dbReference type="PIRSR" id="PIRSR005739-1"/>
    </source>
</evidence>
<evidence type="ECO:0000259" key="5">
    <source>
        <dbReference type="Pfam" id="PF00891"/>
    </source>
</evidence>
<proteinExistence type="predicted"/>
<feature type="domain" description="O-methyltransferase C-terminal" evidence="5">
    <location>
        <begin position="175"/>
        <end position="370"/>
    </location>
</feature>
<dbReference type="InterPro" id="IPR036390">
    <property type="entry name" value="WH_DNA-bd_sf"/>
</dbReference>
<gene>
    <name evidence="7" type="ORF">PVAP13_9NG542300</name>
</gene>
<comment type="caution">
    <text evidence="7">The sequence shown here is derived from an EMBL/GenBank/DDBJ whole genome shotgun (WGS) entry which is preliminary data.</text>
</comment>
<dbReference type="SUPFAM" id="SSF53335">
    <property type="entry name" value="S-adenosyl-L-methionine-dependent methyltransferases"/>
    <property type="match status" value="1"/>
</dbReference>
<dbReference type="InterPro" id="IPR012967">
    <property type="entry name" value="COMT_dimerisation"/>
</dbReference>
<accession>A0A8T0MSW3</accession>
<reference evidence="7" key="1">
    <citation type="submission" date="2020-05" db="EMBL/GenBank/DDBJ databases">
        <title>WGS assembly of Panicum virgatum.</title>
        <authorList>
            <person name="Lovell J.T."/>
            <person name="Jenkins J."/>
            <person name="Shu S."/>
            <person name="Juenger T.E."/>
            <person name="Schmutz J."/>
        </authorList>
    </citation>
    <scope>NUCLEOTIDE SEQUENCE</scope>
    <source>
        <strain evidence="7">AP13</strain>
    </source>
</reference>
<evidence type="ECO:0000256" key="1">
    <source>
        <dbReference type="ARBA" id="ARBA00022603"/>
    </source>
</evidence>
<dbReference type="InterPro" id="IPR036388">
    <property type="entry name" value="WH-like_DNA-bd_sf"/>
</dbReference>
<dbReference type="Gene3D" id="1.10.10.10">
    <property type="entry name" value="Winged helix-like DNA-binding domain superfamily/Winged helix DNA-binding domain"/>
    <property type="match status" value="1"/>
</dbReference>
<evidence type="ECO:0000256" key="2">
    <source>
        <dbReference type="ARBA" id="ARBA00022679"/>
    </source>
</evidence>
<dbReference type="InterPro" id="IPR029063">
    <property type="entry name" value="SAM-dependent_MTases_sf"/>
</dbReference>
<dbReference type="GO" id="GO:0046983">
    <property type="term" value="F:protein dimerization activity"/>
    <property type="evidence" value="ECO:0007669"/>
    <property type="project" value="InterPro"/>
</dbReference>
<dbReference type="SUPFAM" id="SSF46785">
    <property type="entry name" value="Winged helix' DNA-binding domain"/>
    <property type="match status" value="1"/>
</dbReference>
<dbReference type="Proteomes" id="UP000823388">
    <property type="component" value="Chromosome 9N"/>
</dbReference>
<evidence type="ECO:0000259" key="6">
    <source>
        <dbReference type="Pfam" id="PF08100"/>
    </source>
</evidence>
<evidence type="ECO:0000313" key="7">
    <source>
        <dbReference type="EMBL" id="KAG2540230.1"/>
    </source>
</evidence>
<dbReference type="Pfam" id="PF08100">
    <property type="entry name" value="Dimerisation"/>
    <property type="match status" value="1"/>
</dbReference>
<dbReference type="InterPro" id="IPR016461">
    <property type="entry name" value="COMT-like"/>
</dbReference>
<dbReference type="FunFam" id="3.40.50.150:FF:000057">
    <property type="entry name" value="O-methyltransferase ZRP4"/>
    <property type="match status" value="1"/>
</dbReference>
<dbReference type="OrthoDB" id="1606438at2759"/>
<dbReference type="Pfam" id="PF00891">
    <property type="entry name" value="Methyltransf_2"/>
    <property type="match status" value="1"/>
</dbReference>
<name>A0A8T0MSW3_PANVG</name>
<protein>
    <submittedName>
        <fullName evidence="7">Uncharacterized protein</fullName>
    </submittedName>
</protein>
<dbReference type="Gene3D" id="3.40.50.150">
    <property type="entry name" value="Vaccinia Virus protein VP39"/>
    <property type="match status" value="1"/>
</dbReference>
<dbReference type="PROSITE" id="PS51683">
    <property type="entry name" value="SAM_OMT_II"/>
    <property type="match status" value="1"/>
</dbReference>
<dbReference type="PANTHER" id="PTHR11746">
    <property type="entry name" value="O-METHYLTRANSFERASE"/>
    <property type="match status" value="1"/>
</dbReference>
<keyword evidence="8" id="KW-1185">Reference proteome</keyword>
<keyword evidence="1" id="KW-0489">Methyltransferase</keyword>
<dbReference type="EMBL" id="CM029054">
    <property type="protein sequence ID" value="KAG2540230.1"/>
    <property type="molecule type" value="Genomic_DNA"/>
</dbReference>
<evidence type="ECO:0000313" key="8">
    <source>
        <dbReference type="Proteomes" id="UP000823388"/>
    </source>
</evidence>
<keyword evidence="2" id="KW-0808">Transferase</keyword>
<dbReference type="PIRSF" id="PIRSF005739">
    <property type="entry name" value="O-mtase"/>
    <property type="match status" value="1"/>
</dbReference>
<dbReference type="GO" id="GO:0008757">
    <property type="term" value="F:S-adenosylmethionine-dependent methyltransferase activity"/>
    <property type="evidence" value="ECO:0007669"/>
    <property type="project" value="UniProtKB-ARBA"/>
</dbReference>
<dbReference type="InterPro" id="IPR001077">
    <property type="entry name" value="COMT_C"/>
</dbReference>
<keyword evidence="3" id="KW-0949">S-adenosyl-L-methionine</keyword>